<accession>A0A848H8R9</accession>
<evidence type="ECO:0000313" key="2">
    <source>
        <dbReference type="Proteomes" id="UP000541185"/>
    </source>
</evidence>
<organism evidence="1 2">
    <name type="scientific">Ramlibacter agri</name>
    <dbReference type="NCBI Taxonomy" id="2728837"/>
    <lineage>
        <taxon>Bacteria</taxon>
        <taxon>Pseudomonadati</taxon>
        <taxon>Pseudomonadota</taxon>
        <taxon>Betaproteobacteria</taxon>
        <taxon>Burkholderiales</taxon>
        <taxon>Comamonadaceae</taxon>
        <taxon>Ramlibacter</taxon>
    </lineage>
</organism>
<dbReference type="Proteomes" id="UP000541185">
    <property type="component" value="Unassembled WGS sequence"/>
</dbReference>
<dbReference type="AlphaFoldDB" id="A0A848H8R9"/>
<dbReference type="EMBL" id="JABBFX010000001">
    <property type="protein sequence ID" value="NML44933.1"/>
    <property type="molecule type" value="Genomic_DNA"/>
</dbReference>
<name>A0A848H8R9_9BURK</name>
<protein>
    <submittedName>
        <fullName evidence="1">Uncharacterized protein</fullName>
    </submittedName>
</protein>
<keyword evidence="2" id="KW-1185">Reference proteome</keyword>
<sequence length="73" mass="8486">MKKLQQGRVDREFEAWERLRRELYACEARWAATETLVGDSRRVAVLQDEVTRLRCALDEVFGRAMAALEEAQS</sequence>
<proteinExistence type="predicted"/>
<gene>
    <name evidence="1" type="ORF">HHL11_14335</name>
</gene>
<dbReference type="RefSeq" id="WP_169419031.1">
    <property type="nucleotide sequence ID" value="NZ_JABBFX010000001.1"/>
</dbReference>
<reference evidence="1 2" key="1">
    <citation type="submission" date="2020-04" db="EMBL/GenBank/DDBJ databases">
        <title>Ramlibacter sp. G-1-2-2 isolated from soil.</title>
        <authorList>
            <person name="Dahal R.H."/>
        </authorList>
    </citation>
    <scope>NUCLEOTIDE SEQUENCE [LARGE SCALE GENOMIC DNA]</scope>
    <source>
        <strain evidence="1 2">G-1-2-2</strain>
    </source>
</reference>
<comment type="caution">
    <text evidence="1">The sequence shown here is derived from an EMBL/GenBank/DDBJ whole genome shotgun (WGS) entry which is preliminary data.</text>
</comment>
<evidence type="ECO:0000313" key="1">
    <source>
        <dbReference type="EMBL" id="NML44933.1"/>
    </source>
</evidence>